<evidence type="ECO:0000313" key="2">
    <source>
        <dbReference type="Proteomes" id="UP000005566"/>
    </source>
</evidence>
<proteinExistence type="predicted"/>
<dbReference type="EMBL" id="AHKF01000018">
    <property type="protein sequence ID" value="EIA08644.1"/>
    <property type="molecule type" value="Genomic_DNA"/>
</dbReference>
<comment type="caution">
    <text evidence="1">The sequence shown here is derived from an EMBL/GenBank/DDBJ whole genome shotgun (WGS) entry which is preliminary data.</text>
</comment>
<protein>
    <submittedName>
        <fullName evidence="1">Uncharacterized protein</fullName>
    </submittedName>
</protein>
<name>H7FST5_FLAFP</name>
<gene>
    <name evidence="1" type="ORF">HJ01_02366</name>
</gene>
<organism evidence="1 2">
    <name type="scientific">Flavobacterium frigoris (strain PS1)</name>
    <dbReference type="NCBI Taxonomy" id="1086011"/>
    <lineage>
        <taxon>Bacteria</taxon>
        <taxon>Pseudomonadati</taxon>
        <taxon>Bacteroidota</taxon>
        <taxon>Flavobacteriia</taxon>
        <taxon>Flavobacteriales</taxon>
        <taxon>Flavobacteriaceae</taxon>
        <taxon>Flavobacterium</taxon>
    </lineage>
</organism>
<sequence length="41" mass="5067">MIYQDPKKIFYPNTFALFYFLNNEMPDLHNVICFLFTILQY</sequence>
<reference evidence="1 2" key="1">
    <citation type="journal article" date="2014" name="Acta Crystallogr. D">
        <title>Structure-based characterization and antifreeze properties of a hyperactive ice-binding protein from the Antarctic bacterium Flavobacterium frigoris PS1.</title>
        <authorList>
            <person name="Do H."/>
            <person name="Kim S.J."/>
            <person name="Kim H.J."/>
            <person name="Lee J.H."/>
        </authorList>
    </citation>
    <scope>NUCLEOTIDE SEQUENCE [LARGE SCALE GENOMIC DNA]</scope>
    <source>
        <strain evidence="1 2">PS1</strain>
    </source>
</reference>
<dbReference type="Proteomes" id="UP000005566">
    <property type="component" value="Unassembled WGS sequence"/>
</dbReference>
<accession>H7FST5</accession>
<dbReference type="AlphaFoldDB" id="H7FST5"/>
<evidence type="ECO:0000313" key="1">
    <source>
        <dbReference type="EMBL" id="EIA08644.1"/>
    </source>
</evidence>
<keyword evidence="2" id="KW-1185">Reference proteome</keyword>